<dbReference type="Proteomes" id="UP000600214">
    <property type="component" value="Unassembled WGS sequence"/>
</dbReference>
<dbReference type="PANTHER" id="PTHR48111:SF17">
    <property type="entry name" value="TRANSCRIPTIONAL REGULATORY PROTEIN YPDB"/>
    <property type="match status" value="1"/>
</dbReference>
<gene>
    <name evidence="5" type="ORF">GCM10007423_16620</name>
</gene>
<name>A0ABQ1YL16_9BACT</name>
<dbReference type="InterPro" id="IPR039420">
    <property type="entry name" value="WalR-like"/>
</dbReference>
<comment type="caution">
    <text evidence="5">The sequence shown here is derived from an EMBL/GenBank/DDBJ whole genome shotgun (WGS) entry which is preliminary data.</text>
</comment>
<feature type="domain" description="Response regulatory" evidence="3">
    <location>
        <begin position="3"/>
        <end position="114"/>
    </location>
</feature>
<dbReference type="SMART" id="SM00448">
    <property type="entry name" value="REC"/>
    <property type="match status" value="1"/>
</dbReference>
<accession>A0ABQ1YL16</accession>
<evidence type="ECO:0000313" key="6">
    <source>
        <dbReference type="Proteomes" id="UP000600214"/>
    </source>
</evidence>
<dbReference type="Gene3D" id="3.40.50.2300">
    <property type="match status" value="1"/>
</dbReference>
<proteinExistence type="predicted"/>
<dbReference type="SMART" id="SM00850">
    <property type="entry name" value="LytTR"/>
    <property type="match status" value="1"/>
</dbReference>
<reference evidence="6" key="1">
    <citation type="journal article" date="2019" name="Int. J. Syst. Evol. Microbiol.">
        <title>The Global Catalogue of Microorganisms (GCM) 10K type strain sequencing project: providing services to taxonomists for standard genome sequencing and annotation.</title>
        <authorList>
            <consortium name="The Broad Institute Genomics Platform"/>
            <consortium name="The Broad Institute Genome Sequencing Center for Infectious Disease"/>
            <person name="Wu L."/>
            <person name="Ma J."/>
        </authorList>
    </citation>
    <scope>NUCLEOTIDE SEQUENCE [LARGE SCALE GENOMIC DNA]</scope>
    <source>
        <strain evidence="6">CGMCC 1.15288</strain>
    </source>
</reference>
<dbReference type="PROSITE" id="PS50110">
    <property type="entry name" value="RESPONSE_REGULATORY"/>
    <property type="match status" value="1"/>
</dbReference>
<dbReference type="InterPro" id="IPR011006">
    <property type="entry name" value="CheY-like_superfamily"/>
</dbReference>
<protein>
    <submittedName>
        <fullName evidence="5">DNA-binding response regulator</fullName>
    </submittedName>
</protein>
<dbReference type="PROSITE" id="PS50930">
    <property type="entry name" value="HTH_LYTTR"/>
    <property type="match status" value="1"/>
</dbReference>
<dbReference type="GO" id="GO:0003677">
    <property type="term" value="F:DNA binding"/>
    <property type="evidence" value="ECO:0007669"/>
    <property type="project" value="UniProtKB-KW"/>
</dbReference>
<dbReference type="Pfam" id="PF04397">
    <property type="entry name" value="LytTR"/>
    <property type="match status" value="1"/>
</dbReference>
<dbReference type="PANTHER" id="PTHR48111">
    <property type="entry name" value="REGULATOR OF RPOS"/>
    <property type="match status" value="1"/>
</dbReference>
<dbReference type="Pfam" id="PF00072">
    <property type="entry name" value="Response_reg"/>
    <property type="match status" value="1"/>
</dbReference>
<keyword evidence="1 5" id="KW-0238">DNA-binding</keyword>
<organism evidence="5 6">
    <name type="scientific">Dyadobacter endophyticus</name>
    <dbReference type="NCBI Taxonomy" id="1749036"/>
    <lineage>
        <taxon>Bacteria</taxon>
        <taxon>Pseudomonadati</taxon>
        <taxon>Bacteroidota</taxon>
        <taxon>Cytophagia</taxon>
        <taxon>Cytophagales</taxon>
        <taxon>Spirosomataceae</taxon>
        <taxon>Dyadobacter</taxon>
    </lineage>
</organism>
<dbReference type="EMBL" id="BMIA01000001">
    <property type="protein sequence ID" value="GGH29343.1"/>
    <property type="molecule type" value="Genomic_DNA"/>
</dbReference>
<keyword evidence="6" id="KW-1185">Reference proteome</keyword>
<evidence type="ECO:0000256" key="2">
    <source>
        <dbReference type="PROSITE-ProRule" id="PRU00169"/>
    </source>
</evidence>
<evidence type="ECO:0000256" key="1">
    <source>
        <dbReference type="ARBA" id="ARBA00023125"/>
    </source>
</evidence>
<evidence type="ECO:0000313" key="5">
    <source>
        <dbReference type="EMBL" id="GGH29343.1"/>
    </source>
</evidence>
<dbReference type="InterPro" id="IPR007492">
    <property type="entry name" value="LytTR_DNA-bd_dom"/>
</dbReference>
<evidence type="ECO:0000259" key="3">
    <source>
        <dbReference type="PROSITE" id="PS50110"/>
    </source>
</evidence>
<keyword evidence="2" id="KW-0597">Phosphoprotein</keyword>
<dbReference type="Gene3D" id="2.40.50.1020">
    <property type="entry name" value="LytTr DNA-binding domain"/>
    <property type="match status" value="1"/>
</dbReference>
<feature type="domain" description="HTH LytTR-type" evidence="4">
    <location>
        <begin position="136"/>
        <end position="236"/>
    </location>
</feature>
<dbReference type="SUPFAM" id="SSF52172">
    <property type="entry name" value="CheY-like"/>
    <property type="match status" value="1"/>
</dbReference>
<evidence type="ECO:0000259" key="4">
    <source>
        <dbReference type="PROSITE" id="PS50930"/>
    </source>
</evidence>
<dbReference type="InterPro" id="IPR001789">
    <property type="entry name" value="Sig_transdc_resp-reg_receiver"/>
</dbReference>
<sequence length="239" mass="27081">MMRCLAVDDEKLVLDLLVDNIRQVPYLTLVKTARNAMEAIEILQTEPIDLLFLDIQMPRLSGLQFLKSLPDPPLVILVTAYDKYALEGFELNVVDYLLKPVSMERFMKACNRALELFQLRQKTPVATSTPTALPDFFVNVEYSLVKIVAADVAWVEGLKDYVKIHLSSAAKPVITRMTFKALEEKLPEPAFVRTHKSYLAATQKITVVKRDFVMIGAAEIPVSEHYKDNLRKILNISAE</sequence>
<dbReference type="RefSeq" id="WP_188930522.1">
    <property type="nucleotide sequence ID" value="NZ_BMIA01000001.1"/>
</dbReference>
<feature type="modified residue" description="4-aspartylphosphate" evidence="2">
    <location>
        <position position="54"/>
    </location>
</feature>